<comment type="caution">
    <text evidence="2">The sequence shown here is derived from an EMBL/GenBank/DDBJ whole genome shotgun (WGS) entry which is preliminary data.</text>
</comment>
<name>A0A2S9XWW8_9BACT</name>
<dbReference type="AlphaFoldDB" id="A0A2S9XWW8"/>
<dbReference type="RefSeq" id="WP_146158449.1">
    <property type="nucleotide sequence ID" value="NZ_PVNL01000130.1"/>
</dbReference>
<dbReference type="EMBL" id="PVNL01000130">
    <property type="protein sequence ID" value="PRP97356.1"/>
    <property type="molecule type" value="Genomic_DNA"/>
</dbReference>
<gene>
    <name evidence="2" type="ORF">ENSA7_67060</name>
</gene>
<keyword evidence="1" id="KW-0472">Membrane</keyword>
<evidence type="ECO:0000313" key="3">
    <source>
        <dbReference type="Proteomes" id="UP000238823"/>
    </source>
</evidence>
<feature type="transmembrane region" description="Helical" evidence="1">
    <location>
        <begin position="61"/>
        <end position="85"/>
    </location>
</feature>
<accession>A0A2S9XWW8</accession>
<evidence type="ECO:0000256" key="1">
    <source>
        <dbReference type="SAM" id="Phobius"/>
    </source>
</evidence>
<dbReference type="Proteomes" id="UP000238823">
    <property type="component" value="Unassembled WGS sequence"/>
</dbReference>
<protein>
    <submittedName>
        <fullName evidence="2">Uncharacterized protein</fullName>
    </submittedName>
</protein>
<reference evidence="2 3" key="1">
    <citation type="submission" date="2018-03" db="EMBL/GenBank/DDBJ databases">
        <title>Draft Genome Sequences of the Obligatory Marine Myxobacteria Enhygromyxa salina SWB007.</title>
        <authorList>
            <person name="Poehlein A."/>
            <person name="Moghaddam J.A."/>
            <person name="Harms H."/>
            <person name="Alanjari M."/>
            <person name="Koenig G.M."/>
            <person name="Daniel R."/>
            <person name="Schaeberle T.F."/>
        </authorList>
    </citation>
    <scope>NUCLEOTIDE SEQUENCE [LARGE SCALE GENOMIC DNA]</scope>
    <source>
        <strain evidence="2 3">SWB007</strain>
    </source>
</reference>
<keyword evidence="1" id="KW-0812">Transmembrane</keyword>
<keyword evidence="1" id="KW-1133">Transmembrane helix</keyword>
<feature type="transmembrane region" description="Helical" evidence="1">
    <location>
        <begin position="16"/>
        <end position="36"/>
    </location>
</feature>
<dbReference type="OrthoDB" id="9916025at2"/>
<proteinExistence type="predicted"/>
<sequence>MAALEHLQHRARAAPGWLAGVVFTTVFLLPFVWVVGDNNPFDWTLDWLSATFGADADYRHVLAYLVCVVMLLIPGGILVQSVGALRLRK</sequence>
<evidence type="ECO:0000313" key="2">
    <source>
        <dbReference type="EMBL" id="PRP97356.1"/>
    </source>
</evidence>
<organism evidence="2 3">
    <name type="scientific">Enhygromyxa salina</name>
    <dbReference type="NCBI Taxonomy" id="215803"/>
    <lineage>
        <taxon>Bacteria</taxon>
        <taxon>Pseudomonadati</taxon>
        <taxon>Myxococcota</taxon>
        <taxon>Polyangia</taxon>
        <taxon>Nannocystales</taxon>
        <taxon>Nannocystaceae</taxon>
        <taxon>Enhygromyxa</taxon>
    </lineage>
</organism>